<dbReference type="InterPro" id="IPR053737">
    <property type="entry name" value="Type_II_TA_Toxin"/>
</dbReference>
<keyword evidence="2" id="KW-1185">Reference proteome</keyword>
<dbReference type="RefSeq" id="WP_259485041.1">
    <property type="nucleotide sequence ID" value="NZ_JANTEZ010000001.1"/>
</dbReference>
<organism evidence="1 2">
    <name type="scientific">Herbiconiux gentiana</name>
    <dbReference type="NCBI Taxonomy" id="2970912"/>
    <lineage>
        <taxon>Bacteria</taxon>
        <taxon>Bacillati</taxon>
        <taxon>Actinomycetota</taxon>
        <taxon>Actinomycetes</taxon>
        <taxon>Micrococcales</taxon>
        <taxon>Microbacteriaceae</taxon>
        <taxon>Herbiconiux</taxon>
    </lineage>
</organism>
<name>A0ABT2GBM0_9MICO</name>
<sequence length="102" mass="11115">MRDSAPLPSALDRQSASMFGQAAEPGIHAKAAALLHDVAKSQSLFDGKKRLALTTTLNLYAKNGCWNTTDIGAVYDLMLSVASDQLDSIDRIAEWLSSWFTR</sequence>
<proteinExistence type="predicted"/>
<gene>
    <name evidence="1" type="ORF">NVV95_02965</name>
</gene>
<dbReference type="Gene3D" id="1.20.120.1870">
    <property type="entry name" value="Fic/DOC protein, Fido domain"/>
    <property type="match status" value="1"/>
</dbReference>
<evidence type="ECO:0000313" key="1">
    <source>
        <dbReference type="EMBL" id="MCS5713511.1"/>
    </source>
</evidence>
<dbReference type="Proteomes" id="UP001165580">
    <property type="component" value="Unassembled WGS sequence"/>
</dbReference>
<accession>A0ABT2GBM0</accession>
<protein>
    <submittedName>
        <fullName evidence="1">Type II toxin-antitoxin system death-on-curing family toxin</fullName>
    </submittedName>
</protein>
<reference evidence="1" key="1">
    <citation type="submission" date="2022-08" db="EMBL/GenBank/DDBJ databases">
        <authorList>
            <person name="Deng Y."/>
            <person name="Han X.-F."/>
            <person name="Zhang Y.-Q."/>
        </authorList>
    </citation>
    <scope>NUCLEOTIDE SEQUENCE</scope>
    <source>
        <strain evidence="1">CPCC 205716</strain>
    </source>
</reference>
<dbReference type="EMBL" id="JANTEZ010000001">
    <property type="protein sequence ID" value="MCS5713511.1"/>
    <property type="molecule type" value="Genomic_DNA"/>
</dbReference>
<comment type="caution">
    <text evidence="1">The sequence shown here is derived from an EMBL/GenBank/DDBJ whole genome shotgun (WGS) entry which is preliminary data.</text>
</comment>
<evidence type="ECO:0000313" key="2">
    <source>
        <dbReference type="Proteomes" id="UP001165580"/>
    </source>
</evidence>